<organism evidence="1 2">
    <name type="scientific">Mycobacteroides chelonae</name>
    <name type="common">Mycobacterium chelonae</name>
    <dbReference type="NCBI Taxonomy" id="1774"/>
    <lineage>
        <taxon>Bacteria</taxon>
        <taxon>Bacillati</taxon>
        <taxon>Actinomycetota</taxon>
        <taxon>Actinomycetes</taxon>
        <taxon>Mycobacteriales</taxon>
        <taxon>Mycobacteriaceae</taxon>
        <taxon>Mycobacteroides</taxon>
    </lineage>
</organism>
<dbReference type="Proteomes" id="UP000180113">
    <property type="component" value="Unassembled WGS sequence"/>
</dbReference>
<accession>A0AB73N997</accession>
<evidence type="ECO:0000313" key="2">
    <source>
        <dbReference type="Proteomes" id="UP000180113"/>
    </source>
</evidence>
<dbReference type="EMBL" id="MLHW01000001">
    <property type="protein sequence ID" value="OHT55030.1"/>
    <property type="molecule type" value="Genomic_DNA"/>
</dbReference>
<protein>
    <submittedName>
        <fullName evidence="1">Uncharacterized protein</fullName>
    </submittedName>
</protein>
<name>A0AB73N997_MYCCH</name>
<evidence type="ECO:0000313" key="1">
    <source>
        <dbReference type="EMBL" id="OHT55030.1"/>
    </source>
</evidence>
<comment type="caution">
    <text evidence="1">The sequence shown here is derived from an EMBL/GenBank/DDBJ whole genome shotgun (WGS) entry which is preliminary data.</text>
</comment>
<sequence length="62" mass="6738">MPEFVAEYRFQTTRASVVYAGQVDQDFGRGVSVSACVAAAPSLLRVIDYLNVECGLRVGVVR</sequence>
<proteinExistence type="predicted"/>
<gene>
    <name evidence="1" type="ORF">BKG62_02235</name>
</gene>
<dbReference type="AlphaFoldDB" id="A0AB73N997"/>
<reference evidence="1 2" key="1">
    <citation type="submission" date="2016-10" db="EMBL/GenBank/DDBJ databases">
        <title>Evaluation of Human, Animal and Environmental Mycobacterium chelonae Isolates by Core Genome Phylogenomic Analysis, Targeted Gene Comparison, and Anti-microbial Susceptibility Patterns: A Tale of Mistaken Identities.</title>
        <authorList>
            <person name="Fogelson S.B."/>
            <person name="Camus A.C."/>
            <person name="Lorenz W."/>
            <person name="Vasireddy R."/>
            <person name="Vasireddy S."/>
            <person name="Smith T."/>
            <person name="Brown-Elliott B.A."/>
            <person name="Wallace R.J.Jr."/>
            <person name="Hasan N.A."/>
            <person name="Reischl U."/>
            <person name="Sanchez S."/>
        </authorList>
    </citation>
    <scope>NUCLEOTIDE SEQUENCE [LARGE SCALE GENOMIC DNA]</scope>
    <source>
        <strain evidence="1 2">42895</strain>
    </source>
</reference>